<keyword evidence="5" id="KW-1015">Disulfide bond</keyword>
<evidence type="ECO:0000256" key="4">
    <source>
        <dbReference type="ARBA" id="ARBA00022825"/>
    </source>
</evidence>
<keyword evidence="9" id="KW-1185">Reference proteome</keyword>
<dbReference type="PROSITE" id="PS00135">
    <property type="entry name" value="TRYPSIN_SER"/>
    <property type="match status" value="1"/>
</dbReference>
<dbReference type="SUPFAM" id="SSF50494">
    <property type="entry name" value="Trypsin-like serine proteases"/>
    <property type="match status" value="1"/>
</dbReference>
<keyword evidence="4 6" id="KW-0720">Serine protease</keyword>
<dbReference type="InterPro" id="IPR009003">
    <property type="entry name" value="Peptidase_S1_PA"/>
</dbReference>
<accession>A0A401PEG8</accession>
<evidence type="ECO:0000313" key="8">
    <source>
        <dbReference type="EMBL" id="GCB71504.1"/>
    </source>
</evidence>
<evidence type="ECO:0000256" key="5">
    <source>
        <dbReference type="ARBA" id="ARBA00023157"/>
    </source>
</evidence>
<name>A0A401PEG8_SCYTO</name>
<evidence type="ECO:0000256" key="6">
    <source>
        <dbReference type="RuleBase" id="RU363034"/>
    </source>
</evidence>
<dbReference type="Pfam" id="PF00089">
    <property type="entry name" value="Trypsin"/>
    <property type="match status" value="1"/>
</dbReference>
<evidence type="ECO:0000259" key="7">
    <source>
        <dbReference type="PROSITE" id="PS50240"/>
    </source>
</evidence>
<dbReference type="GO" id="GO:0006508">
    <property type="term" value="P:proteolysis"/>
    <property type="evidence" value="ECO:0007669"/>
    <property type="project" value="UniProtKB-KW"/>
</dbReference>
<proteinExistence type="inferred from homology"/>
<dbReference type="SMART" id="SM00020">
    <property type="entry name" value="Tryp_SPc"/>
    <property type="match status" value="1"/>
</dbReference>
<dbReference type="Gene3D" id="2.40.10.10">
    <property type="entry name" value="Trypsin-like serine proteases"/>
    <property type="match status" value="2"/>
</dbReference>
<evidence type="ECO:0000256" key="1">
    <source>
        <dbReference type="ARBA" id="ARBA00009228"/>
    </source>
</evidence>
<dbReference type="InterPro" id="IPR018114">
    <property type="entry name" value="TRYPSIN_HIS"/>
</dbReference>
<dbReference type="InterPro" id="IPR033116">
    <property type="entry name" value="TRYPSIN_SER"/>
</dbReference>
<evidence type="ECO:0000256" key="2">
    <source>
        <dbReference type="ARBA" id="ARBA00022670"/>
    </source>
</evidence>
<keyword evidence="2 6" id="KW-0645">Protease</keyword>
<dbReference type="AlphaFoldDB" id="A0A401PEG8"/>
<dbReference type="OrthoDB" id="6755574at2759"/>
<comment type="caution">
    <text evidence="8">The sequence shown here is derived from an EMBL/GenBank/DDBJ whole genome shotgun (WGS) entry which is preliminary data.</text>
</comment>
<keyword evidence="3 6" id="KW-0378">Hydrolase</keyword>
<dbReference type="InterPro" id="IPR001314">
    <property type="entry name" value="Peptidase_S1A"/>
</dbReference>
<dbReference type="STRING" id="75743.A0A401PEG8"/>
<sequence length="233" mass="25650">MASFQVCSKTKNSYVHNCGGALIRRRWVLTAAHCKFTGFIRVVLGAHSLSWNEKSQQKFQVEEQHPHPDFNNDANANDIMLLKLSDEAKIDEYVKLLKLPTDKNADVTPGTRCTVAGWGATEPNSHYPSVTLQGVDLTVVDRETCNSDYRGDPKITQDMICAGDSQGIKDSYKGDSGGPLICNGVYKAIVTAGPDVPDPKMPGIYTLLSKKYLDWIEKITGVQTYNMTAAGLY</sequence>
<organism evidence="8 9">
    <name type="scientific">Scyliorhinus torazame</name>
    <name type="common">Cloudy catshark</name>
    <name type="synonym">Catulus torazame</name>
    <dbReference type="NCBI Taxonomy" id="75743"/>
    <lineage>
        <taxon>Eukaryota</taxon>
        <taxon>Metazoa</taxon>
        <taxon>Chordata</taxon>
        <taxon>Craniata</taxon>
        <taxon>Vertebrata</taxon>
        <taxon>Chondrichthyes</taxon>
        <taxon>Elasmobranchii</taxon>
        <taxon>Galeomorphii</taxon>
        <taxon>Galeoidea</taxon>
        <taxon>Carcharhiniformes</taxon>
        <taxon>Scyliorhinidae</taxon>
        <taxon>Scyliorhinus</taxon>
    </lineage>
</organism>
<evidence type="ECO:0000313" key="9">
    <source>
        <dbReference type="Proteomes" id="UP000288216"/>
    </source>
</evidence>
<dbReference type="CDD" id="cd00190">
    <property type="entry name" value="Tryp_SPc"/>
    <property type="match status" value="1"/>
</dbReference>
<dbReference type="InterPro" id="IPR001254">
    <property type="entry name" value="Trypsin_dom"/>
</dbReference>
<dbReference type="FunFam" id="2.40.10.10:FF:000010">
    <property type="entry name" value="Kallikrein related peptidase 11"/>
    <property type="match status" value="1"/>
</dbReference>
<dbReference type="PROSITE" id="PS50240">
    <property type="entry name" value="TRYPSIN_DOM"/>
    <property type="match status" value="1"/>
</dbReference>
<dbReference type="InterPro" id="IPR043504">
    <property type="entry name" value="Peptidase_S1_PA_chymotrypsin"/>
</dbReference>
<feature type="domain" description="Peptidase S1" evidence="7">
    <location>
        <begin position="1"/>
        <end position="221"/>
    </location>
</feature>
<dbReference type="PANTHER" id="PTHR24271:SF52">
    <property type="entry name" value="GRANZYME K"/>
    <property type="match status" value="1"/>
</dbReference>
<dbReference type="Proteomes" id="UP000288216">
    <property type="component" value="Unassembled WGS sequence"/>
</dbReference>
<dbReference type="PRINTS" id="PR00722">
    <property type="entry name" value="CHYMOTRYPSIN"/>
</dbReference>
<gene>
    <name evidence="8" type="ORF">scyTo_0008855</name>
</gene>
<dbReference type="EMBL" id="BFAA01003480">
    <property type="protein sequence ID" value="GCB71504.1"/>
    <property type="molecule type" value="Genomic_DNA"/>
</dbReference>
<dbReference type="PROSITE" id="PS00134">
    <property type="entry name" value="TRYPSIN_HIS"/>
    <property type="match status" value="1"/>
</dbReference>
<protein>
    <recommendedName>
        <fullName evidence="7">Peptidase S1 domain-containing protein</fullName>
    </recommendedName>
</protein>
<dbReference type="GO" id="GO:0004252">
    <property type="term" value="F:serine-type endopeptidase activity"/>
    <property type="evidence" value="ECO:0007669"/>
    <property type="project" value="InterPro"/>
</dbReference>
<dbReference type="PANTHER" id="PTHR24271">
    <property type="entry name" value="KALLIKREIN-RELATED"/>
    <property type="match status" value="1"/>
</dbReference>
<reference evidence="8 9" key="1">
    <citation type="journal article" date="2018" name="Nat. Ecol. Evol.">
        <title>Shark genomes provide insights into elasmobranch evolution and the origin of vertebrates.</title>
        <authorList>
            <person name="Hara Y"/>
            <person name="Yamaguchi K"/>
            <person name="Onimaru K"/>
            <person name="Kadota M"/>
            <person name="Koyanagi M"/>
            <person name="Keeley SD"/>
            <person name="Tatsumi K"/>
            <person name="Tanaka K"/>
            <person name="Motone F"/>
            <person name="Kageyama Y"/>
            <person name="Nozu R"/>
            <person name="Adachi N"/>
            <person name="Nishimura O"/>
            <person name="Nakagawa R"/>
            <person name="Tanegashima C"/>
            <person name="Kiyatake I"/>
            <person name="Matsumoto R"/>
            <person name="Murakumo K"/>
            <person name="Nishida K"/>
            <person name="Terakita A"/>
            <person name="Kuratani S"/>
            <person name="Sato K"/>
            <person name="Hyodo S Kuraku.S."/>
        </authorList>
    </citation>
    <scope>NUCLEOTIDE SEQUENCE [LARGE SCALE GENOMIC DNA]</scope>
</reference>
<comment type="similarity">
    <text evidence="1">Belongs to the peptidase S1 family. Snake venom subfamily.</text>
</comment>
<evidence type="ECO:0000256" key="3">
    <source>
        <dbReference type="ARBA" id="ARBA00022801"/>
    </source>
</evidence>